<gene>
    <name evidence="1" type="ORF">S03H2_69588</name>
</gene>
<sequence>MVDNNIKIMEGAGPFYFEGSRVGIIMIHGGGGGTCADLKPLAEDLHKKGGYTISVPLLPGFGTTPKD</sequence>
<organism evidence="1">
    <name type="scientific">marine sediment metagenome</name>
    <dbReference type="NCBI Taxonomy" id="412755"/>
    <lineage>
        <taxon>unclassified sequences</taxon>
        <taxon>metagenomes</taxon>
        <taxon>ecological metagenomes</taxon>
    </lineage>
</organism>
<dbReference type="AlphaFoldDB" id="X1KYB7"/>
<dbReference type="Gene3D" id="3.40.50.1820">
    <property type="entry name" value="alpha/beta hydrolase"/>
    <property type="match status" value="1"/>
</dbReference>
<dbReference type="EMBL" id="BARU01046015">
    <property type="protein sequence ID" value="GAH98615.1"/>
    <property type="molecule type" value="Genomic_DNA"/>
</dbReference>
<comment type="caution">
    <text evidence="1">The sequence shown here is derived from an EMBL/GenBank/DDBJ whole genome shotgun (WGS) entry which is preliminary data.</text>
</comment>
<accession>X1KYB7</accession>
<dbReference type="InterPro" id="IPR029058">
    <property type="entry name" value="AB_hydrolase_fold"/>
</dbReference>
<feature type="non-terminal residue" evidence="1">
    <location>
        <position position="67"/>
    </location>
</feature>
<reference evidence="1" key="1">
    <citation type="journal article" date="2014" name="Front. Microbiol.">
        <title>High frequency of phylogenetically diverse reductive dehalogenase-homologous genes in deep subseafloor sedimentary metagenomes.</title>
        <authorList>
            <person name="Kawai M."/>
            <person name="Futagami T."/>
            <person name="Toyoda A."/>
            <person name="Takaki Y."/>
            <person name="Nishi S."/>
            <person name="Hori S."/>
            <person name="Arai W."/>
            <person name="Tsubouchi T."/>
            <person name="Morono Y."/>
            <person name="Uchiyama I."/>
            <person name="Ito T."/>
            <person name="Fujiyama A."/>
            <person name="Inagaki F."/>
            <person name="Takami H."/>
        </authorList>
    </citation>
    <scope>NUCLEOTIDE SEQUENCE</scope>
    <source>
        <strain evidence="1">Expedition CK06-06</strain>
    </source>
</reference>
<proteinExistence type="predicted"/>
<name>X1KYB7_9ZZZZ</name>
<dbReference type="SUPFAM" id="SSF53474">
    <property type="entry name" value="alpha/beta-Hydrolases"/>
    <property type="match status" value="1"/>
</dbReference>
<evidence type="ECO:0008006" key="2">
    <source>
        <dbReference type="Google" id="ProtNLM"/>
    </source>
</evidence>
<protein>
    <recommendedName>
        <fullName evidence="2">Dienelactone hydrolase</fullName>
    </recommendedName>
</protein>
<evidence type="ECO:0000313" key="1">
    <source>
        <dbReference type="EMBL" id="GAH98615.1"/>
    </source>
</evidence>